<evidence type="ECO:0000256" key="8">
    <source>
        <dbReference type="ARBA" id="ARBA00023239"/>
    </source>
</evidence>
<evidence type="ECO:0000256" key="10">
    <source>
        <dbReference type="ARBA" id="ARBA00023317"/>
    </source>
</evidence>
<dbReference type="Proteomes" id="UP000488936">
    <property type="component" value="Unassembled WGS sequence"/>
</dbReference>
<dbReference type="GO" id="GO:0008654">
    <property type="term" value="P:phospholipid biosynthetic process"/>
    <property type="evidence" value="ECO:0007669"/>
    <property type="project" value="UniProtKB-KW"/>
</dbReference>
<proteinExistence type="predicted"/>
<evidence type="ECO:0000256" key="7">
    <source>
        <dbReference type="ARBA" id="ARBA00023209"/>
    </source>
</evidence>
<keyword evidence="11" id="KW-1133">Transmembrane helix</keyword>
<keyword evidence="6" id="KW-0865">Zymogen</keyword>
<evidence type="ECO:0000256" key="9">
    <source>
        <dbReference type="ARBA" id="ARBA00023264"/>
    </source>
</evidence>
<dbReference type="InterPro" id="IPR003817">
    <property type="entry name" value="PS_Dcarbxylase"/>
</dbReference>
<keyword evidence="1" id="KW-1003">Cell membrane</keyword>
<dbReference type="GO" id="GO:0004609">
    <property type="term" value="F:phosphatidylserine decarboxylase activity"/>
    <property type="evidence" value="ECO:0007669"/>
    <property type="project" value="UniProtKB-EC"/>
</dbReference>
<dbReference type="EMBL" id="WMJY01000031">
    <property type="protein sequence ID" value="MTH30581.1"/>
    <property type="molecule type" value="Genomic_DNA"/>
</dbReference>
<evidence type="ECO:0000256" key="5">
    <source>
        <dbReference type="ARBA" id="ARBA00023136"/>
    </source>
</evidence>
<keyword evidence="5 11" id="KW-0472">Membrane</keyword>
<name>A0A7K1GP19_9FLAO</name>
<gene>
    <name evidence="12" type="ORF">GJV77_11805</name>
</gene>
<dbReference type="PANTHER" id="PTHR35809">
    <property type="entry name" value="ARCHAETIDYLSERINE DECARBOXYLASE PROENZYME-RELATED"/>
    <property type="match status" value="1"/>
</dbReference>
<dbReference type="Pfam" id="PF02666">
    <property type="entry name" value="PS_Dcarbxylase"/>
    <property type="match status" value="1"/>
</dbReference>
<keyword evidence="11" id="KW-0812">Transmembrane</keyword>
<feature type="transmembrane region" description="Helical" evidence="11">
    <location>
        <begin position="35"/>
        <end position="55"/>
    </location>
</feature>
<dbReference type="RefSeq" id="WP_155036563.1">
    <property type="nucleotide sequence ID" value="NZ_JAYMMG010000041.1"/>
</dbReference>
<protein>
    <submittedName>
        <fullName evidence="12">Phosphatidylserine decarboxylase family protein</fullName>
        <ecNumber evidence="12">4.1.1.65</ecNumber>
    </submittedName>
</protein>
<dbReference type="PANTHER" id="PTHR35809:SF1">
    <property type="entry name" value="ARCHAETIDYLSERINE DECARBOXYLASE PROENZYME-RELATED"/>
    <property type="match status" value="1"/>
</dbReference>
<dbReference type="OrthoDB" id="9790893at2"/>
<keyword evidence="2" id="KW-0444">Lipid biosynthesis</keyword>
<evidence type="ECO:0000256" key="1">
    <source>
        <dbReference type="ARBA" id="ARBA00022475"/>
    </source>
</evidence>
<keyword evidence="4" id="KW-0443">Lipid metabolism</keyword>
<comment type="caution">
    <text evidence="12">The sequence shown here is derived from an EMBL/GenBank/DDBJ whole genome shotgun (WGS) entry which is preliminary data.</text>
</comment>
<keyword evidence="9" id="KW-1208">Phospholipid metabolism</keyword>
<accession>A0A7K1GP19</accession>
<evidence type="ECO:0000256" key="3">
    <source>
        <dbReference type="ARBA" id="ARBA00022793"/>
    </source>
</evidence>
<keyword evidence="10" id="KW-0670">Pyruvate</keyword>
<organism evidence="12 13">
    <name type="scientific">Myroides pelagicus</name>
    <dbReference type="NCBI Taxonomy" id="270914"/>
    <lineage>
        <taxon>Bacteria</taxon>
        <taxon>Pseudomonadati</taxon>
        <taxon>Bacteroidota</taxon>
        <taxon>Flavobacteriia</taxon>
        <taxon>Flavobacteriales</taxon>
        <taxon>Flavobacteriaceae</taxon>
        <taxon>Myroides</taxon>
    </lineage>
</organism>
<keyword evidence="13" id="KW-1185">Reference proteome</keyword>
<dbReference type="EC" id="4.1.1.65" evidence="12"/>
<keyword evidence="7" id="KW-0594">Phospholipid biosynthesis</keyword>
<feature type="transmembrane region" description="Helical" evidence="11">
    <location>
        <begin position="12"/>
        <end position="29"/>
    </location>
</feature>
<dbReference type="AlphaFoldDB" id="A0A7K1GP19"/>
<evidence type="ECO:0000313" key="12">
    <source>
        <dbReference type="EMBL" id="MTH30581.1"/>
    </source>
</evidence>
<keyword evidence="3" id="KW-0210">Decarboxylase</keyword>
<evidence type="ECO:0000256" key="2">
    <source>
        <dbReference type="ARBA" id="ARBA00022516"/>
    </source>
</evidence>
<evidence type="ECO:0000256" key="11">
    <source>
        <dbReference type="SAM" id="Phobius"/>
    </source>
</evidence>
<evidence type="ECO:0000256" key="6">
    <source>
        <dbReference type="ARBA" id="ARBA00023145"/>
    </source>
</evidence>
<evidence type="ECO:0000313" key="13">
    <source>
        <dbReference type="Proteomes" id="UP000488936"/>
    </source>
</evidence>
<reference evidence="12 13" key="1">
    <citation type="journal article" date="2006" name="Int. J. Syst. Evol. Microbiol.">
        <title>Myroides pelagicus sp. nov., isolated from seawater in Thailand.</title>
        <authorList>
            <person name="Yoon J."/>
            <person name="Maneerat S."/>
            <person name="Kawai F."/>
            <person name="Yokota A."/>
        </authorList>
    </citation>
    <scope>NUCLEOTIDE SEQUENCE [LARGE SCALE GENOMIC DNA]</scope>
    <source>
        <strain evidence="12 13">SM1T</strain>
    </source>
</reference>
<keyword evidence="8 12" id="KW-0456">Lyase</keyword>
<dbReference type="InterPro" id="IPR033175">
    <property type="entry name" value="PSD-A"/>
</dbReference>
<sequence length="226" mass="25492">MKIHKEARESIIITVFIFLIVNGLAYRLLSDSLWWLKGLILLISFGLMSLVVFFFRIPSRELTQDNQLILAPCDGEVVVVEQVAADEYFTDKRIQVSVFMSVFNVHVNRNPISGVVQYSQYHKGKHLVAWHPKSSTANERHTVVYKHSNGKEVLAKQIAGALANRIVNYLTIGKKAKQSQEMGFIKFGSRVDLLLPLDTEISVKLGDRVKSGISVIGHWPDNTDSQ</sequence>
<dbReference type="NCBIfam" id="NF003678">
    <property type="entry name" value="PRK05305.1-2"/>
    <property type="match status" value="1"/>
</dbReference>
<evidence type="ECO:0000256" key="4">
    <source>
        <dbReference type="ARBA" id="ARBA00023098"/>
    </source>
</evidence>